<gene>
    <name evidence="10" type="ORF">QTG54_013433</name>
</gene>
<evidence type="ECO:0000256" key="4">
    <source>
        <dbReference type="ARBA" id="ARBA00022989"/>
    </source>
</evidence>
<keyword evidence="5 7" id="KW-0472">Membrane</keyword>
<dbReference type="GO" id="GO:0005886">
    <property type="term" value="C:plasma membrane"/>
    <property type="evidence" value="ECO:0007669"/>
    <property type="project" value="TreeGrafter"/>
</dbReference>
<evidence type="ECO:0000313" key="11">
    <source>
        <dbReference type="Proteomes" id="UP001224775"/>
    </source>
</evidence>
<proteinExistence type="inferred from homology"/>
<feature type="region of interest" description="Disordered" evidence="6">
    <location>
        <begin position="317"/>
        <end position="352"/>
    </location>
</feature>
<dbReference type="Proteomes" id="UP001224775">
    <property type="component" value="Unassembled WGS sequence"/>
</dbReference>
<feature type="transmembrane region" description="Helical" evidence="7">
    <location>
        <begin position="574"/>
        <end position="596"/>
    </location>
</feature>
<comment type="subcellular location">
    <subcellularLocation>
        <location evidence="1">Membrane</location>
        <topology evidence="1">Multi-pass membrane protein</topology>
    </subcellularLocation>
</comment>
<feature type="region of interest" description="Disordered" evidence="6">
    <location>
        <begin position="79"/>
        <end position="99"/>
    </location>
</feature>
<dbReference type="EMBL" id="JATAAI010000032">
    <property type="protein sequence ID" value="KAK1735727.1"/>
    <property type="molecule type" value="Genomic_DNA"/>
</dbReference>
<evidence type="ECO:0000313" key="10">
    <source>
        <dbReference type="EMBL" id="KAK1735727.1"/>
    </source>
</evidence>
<sequence>MVEFGLKLEDNKVDKWSTKYIDYEKLKAILKRAKSGFEYRDELIARMPASVIAEVNQERKLRALESSNSLMSGRVSLLSGRSANQQKGGSGGGDLSPMEMTTAAVPQTVVAIADAHKDEVPSAAEDTPLLSDPPDTSSQQQQRERSDSFLSFKRNDSIGNLSNLVKMNKTVFKVTSYLGLANEKAMLLQAYEDADDKLLLFQRTYNDEVAKVTDFYADKLREVSERMEALRVDTSFLDESANKRKRMKKKKKGMMMPQQMMMGRRGSNIVTNMKNTFESIMKGSPHRQHGGGDVDGAYSMSMEDEEDMDLEVLQTFTSGDGDEYETPTRNNNNDDKGGENSAQRAKKGDEESLRRKLDLDSIKRAMDDIYRTAKLLHNFSIMNYTGFVKIAKKFDKTFKDHKGLFKGNNCDDGKKAEVLAGKMERLYANWFCDGDIREAQAQMLSKRGDGLMMDWTQLRLGYRLGMCSILALWVAWDCVWGQLSRDEVSIGGRTAFPVFRGCFGLLAWHWFWGLSVYVWTRYRINYIYLFEFDPRNVDTPIDIFNDAVDETLVFLICMLLYYKTESDDQLFPDLIPPGAYPMFLILYTIKCMIFPWKLRKPLWNSIRQVLLASFVSPTFFLTYVGDVFTSMVKVFQDILWSVCFVASGDWMISEKQLQHHVHAWSDKLWYKNIAIPLICLFPLWLRFNQCLRRYMDTGKRFPNLANALKYAMSQAVTLFGAFHPLYLMHERNEHYDVSLSDDDEEGIVLSSRHGVNLFQIFWMGLFISSSLYSYIWDVYMDWGLGRREYGFLGPRLMFPRKSHYFSVMAADLILRFMWVLTLIPPQSGAKFELPAYLSAISMVLELFRRTIWSFFRLEHEHRQNTDGYRRVGVVPLHFNTGHKHKYHERNFLGWKVLLEVAVVTSIVIAISAMSVIMAQRAAQQVDELAHPKSHATDL</sequence>
<feature type="transmembrane region" description="Helical" evidence="7">
    <location>
        <begin position="760"/>
        <end position="782"/>
    </location>
</feature>
<accession>A0AAD8XYC0</accession>
<comment type="similarity">
    <text evidence="2">Belongs to the SYG1 (TC 2.A.94) family.</text>
</comment>
<feature type="transmembrane region" description="Helical" evidence="7">
    <location>
        <begin position="503"/>
        <end position="522"/>
    </location>
</feature>
<keyword evidence="4 7" id="KW-1133">Transmembrane helix</keyword>
<comment type="caution">
    <text evidence="10">The sequence shown here is derived from an EMBL/GenBank/DDBJ whole genome shotgun (WGS) entry which is preliminary data.</text>
</comment>
<dbReference type="GO" id="GO:0005794">
    <property type="term" value="C:Golgi apparatus"/>
    <property type="evidence" value="ECO:0007669"/>
    <property type="project" value="TreeGrafter"/>
</dbReference>
<dbReference type="GO" id="GO:0006817">
    <property type="term" value="P:phosphate ion transport"/>
    <property type="evidence" value="ECO:0007669"/>
    <property type="project" value="TreeGrafter"/>
</dbReference>
<dbReference type="PROSITE" id="PS51380">
    <property type="entry name" value="EXS"/>
    <property type="match status" value="1"/>
</dbReference>
<evidence type="ECO:0000256" key="5">
    <source>
        <dbReference type="ARBA" id="ARBA00023136"/>
    </source>
</evidence>
<feature type="transmembrane region" description="Helical" evidence="7">
    <location>
        <begin position="608"/>
        <end position="625"/>
    </location>
</feature>
<evidence type="ECO:0000256" key="1">
    <source>
        <dbReference type="ARBA" id="ARBA00004141"/>
    </source>
</evidence>
<dbReference type="PROSITE" id="PS51382">
    <property type="entry name" value="SPX"/>
    <property type="match status" value="1"/>
</dbReference>
<keyword evidence="11" id="KW-1185">Reference proteome</keyword>
<organism evidence="10 11">
    <name type="scientific">Skeletonema marinoi</name>
    <dbReference type="NCBI Taxonomy" id="267567"/>
    <lineage>
        <taxon>Eukaryota</taxon>
        <taxon>Sar</taxon>
        <taxon>Stramenopiles</taxon>
        <taxon>Ochrophyta</taxon>
        <taxon>Bacillariophyta</taxon>
        <taxon>Coscinodiscophyceae</taxon>
        <taxon>Thalassiosirophycidae</taxon>
        <taxon>Thalassiosirales</taxon>
        <taxon>Skeletonemataceae</taxon>
        <taxon>Skeletonema</taxon>
        <taxon>Skeletonema marinoi-dohrnii complex</taxon>
    </lineage>
</organism>
<dbReference type="GO" id="GO:0016036">
    <property type="term" value="P:cellular response to phosphate starvation"/>
    <property type="evidence" value="ECO:0007669"/>
    <property type="project" value="TreeGrafter"/>
</dbReference>
<dbReference type="InterPro" id="IPR004342">
    <property type="entry name" value="EXS_C"/>
</dbReference>
<dbReference type="PANTHER" id="PTHR10783">
    <property type="entry name" value="XENOTROPIC AND POLYTROPIC RETROVIRUS RECEPTOR 1-RELATED"/>
    <property type="match status" value="1"/>
</dbReference>
<reference evidence="10" key="1">
    <citation type="submission" date="2023-06" db="EMBL/GenBank/DDBJ databases">
        <title>Survivors Of The Sea: Transcriptome response of Skeletonema marinoi to long-term dormancy.</title>
        <authorList>
            <person name="Pinder M.I.M."/>
            <person name="Kourtchenko O."/>
            <person name="Robertson E.K."/>
            <person name="Larsson T."/>
            <person name="Maumus F."/>
            <person name="Osuna-Cruz C.M."/>
            <person name="Vancaester E."/>
            <person name="Stenow R."/>
            <person name="Vandepoele K."/>
            <person name="Ploug H."/>
            <person name="Bruchert V."/>
            <person name="Godhe A."/>
            <person name="Topel M."/>
        </authorList>
    </citation>
    <scope>NUCLEOTIDE SEQUENCE</scope>
    <source>
        <strain evidence="10">R05AC</strain>
    </source>
</reference>
<keyword evidence="3 7" id="KW-0812">Transmembrane</keyword>
<feature type="transmembrane region" description="Helical" evidence="7">
    <location>
        <begin position="707"/>
        <end position="726"/>
    </location>
</feature>
<dbReference type="Pfam" id="PF03124">
    <property type="entry name" value="EXS"/>
    <property type="match status" value="1"/>
</dbReference>
<dbReference type="Pfam" id="PF03105">
    <property type="entry name" value="SPX"/>
    <property type="match status" value="1"/>
</dbReference>
<dbReference type="AlphaFoldDB" id="A0AAD8XYC0"/>
<name>A0AAD8XYC0_9STRA</name>
<dbReference type="InterPro" id="IPR004331">
    <property type="entry name" value="SPX_dom"/>
</dbReference>
<dbReference type="GO" id="GO:0000822">
    <property type="term" value="F:inositol hexakisphosphate binding"/>
    <property type="evidence" value="ECO:0007669"/>
    <property type="project" value="TreeGrafter"/>
</dbReference>
<feature type="domain" description="SPX" evidence="9">
    <location>
        <begin position="2"/>
        <end position="408"/>
    </location>
</feature>
<protein>
    <submittedName>
        <fullName evidence="10">SYG1 family protein</fullName>
    </submittedName>
</protein>
<feature type="transmembrane region" description="Helical" evidence="7">
    <location>
        <begin position="460"/>
        <end position="483"/>
    </location>
</feature>
<feature type="transmembrane region" description="Helical" evidence="7">
    <location>
        <begin position="668"/>
        <end position="687"/>
    </location>
</feature>
<evidence type="ECO:0000259" key="9">
    <source>
        <dbReference type="PROSITE" id="PS51382"/>
    </source>
</evidence>
<evidence type="ECO:0000259" key="8">
    <source>
        <dbReference type="PROSITE" id="PS51380"/>
    </source>
</evidence>
<feature type="domain" description="EXS" evidence="8">
    <location>
        <begin position="666"/>
        <end position="888"/>
    </location>
</feature>
<feature type="transmembrane region" description="Helical" evidence="7">
    <location>
        <begin position="896"/>
        <end position="918"/>
    </location>
</feature>
<evidence type="ECO:0000256" key="2">
    <source>
        <dbReference type="ARBA" id="ARBA00009665"/>
    </source>
</evidence>
<evidence type="ECO:0000256" key="3">
    <source>
        <dbReference type="ARBA" id="ARBA00022692"/>
    </source>
</evidence>
<evidence type="ECO:0000256" key="7">
    <source>
        <dbReference type="SAM" id="Phobius"/>
    </source>
</evidence>
<evidence type="ECO:0000256" key="6">
    <source>
        <dbReference type="SAM" id="MobiDB-lite"/>
    </source>
</evidence>
<dbReference type="PANTHER" id="PTHR10783:SF103">
    <property type="entry name" value="SOLUTE CARRIER FAMILY 53 MEMBER 1"/>
    <property type="match status" value="1"/>
</dbReference>
<feature type="region of interest" description="Disordered" evidence="6">
    <location>
        <begin position="121"/>
        <end position="150"/>
    </location>
</feature>